<evidence type="ECO:0000259" key="10">
    <source>
        <dbReference type="Pfam" id="PF04290"/>
    </source>
</evidence>
<dbReference type="EMBL" id="JAPFPW010000006">
    <property type="protein sequence ID" value="MCW7753743.1"/>
    <property type="molecule type" value="Genomic_DNA"/>
</dbReference>
<keyword evidence="7 9" id="KW-0472">Membrane</keyword>
<dbReference type="InterPro" id="IPR055348">
    <property type="entry name" value="DctQ"/>
</dbReference>
<comment type="subcellular location">
    <subcellularLocation>
        <location evidence="1">Cell inner membrane</location>
        <topology evidence="1">Multi-pass membrane protein</topology>
    </subcellularLocation>
</comment>
<feature type="transmembrane region" description="Helical" evidence="9">
    <location>
        <begin position="14"/>
        <end position="35"/>
    </location>
</feature>
<keyword evidence="6 9" id="KW-1133">Transmembrane helix</keyword>
<evidence type="ECO:0000256" key="5">
    <source>
        <dbReference type="ARBA" id="ARBA00022692"/>
    </source>
</evidence>
<feature type="transmembrane region" description="Helical" evidence="9">
    <location>
        <begin position="47"/>
        <end position="64"/>
    </location>
</feature>
<protein>
    <submittedName>
        <fullName evidence="11">TRAP transporter small permease</fullName>
    </submittedName>
</protein>
<comment type="similarity">
    <text evidence="8">Belongs to the TRAP transporter small permease family.</text>
</comment>
<reference evidence="11 12" key="1">
    <citation type="submission" date="2022-11" db="EMBL/GenBank/DDBJ databases">
        <title>Desulfobotulus tamanensis H1 sp. nov. - anaerobic, alkaliphilic, sulphate reducing bacterium isolated from terrestrial mud volcano.</title>
        <authorList>
            <person name="Frolova A."/>
            <person name="Merkel A.Y."/>
            <person name="Slobodkin A.I."/>
        </authorList>
    </citation>
    <scope>NUCLEOTIDE SEQUENCE [LARGE SCALE GENOMIC DNA]</scope>
    <source>
        <strain evidence="11 12">H1</strain>
    </source>
</reference>
<comment type="caution">
    <text evidence="11">The sequence shown here is derived from an EMBL/GenBank/DDBJ whole genome shotgun (WGS) entry which is preliminary data.</text>
</comment>
<evidence type="ECO:0000256" key="2">
    <source>
        <dbReference type="ARBA" id="ARBA00022448"/>
    </source>
</evidence>
<evidence type="ECO:0000256" key="3">
    <source>
        <dbReference type="ARBA" id="ARBA00022475"/>
    </source>
</evidence>
<evidence type="ECO:0000256" key="6">
    <source>
        <dbReference type="ARBA" id="ARBA00022989"/>
    </source>
</evidence>
<keyword evidence="2" id="KW-0813">Transport</keyword>
<proteinExistence type="inferred from homology"/>
<feature type="transmembrane region" description="Helical" evidence="9">
    <location>
        <begin position="124"/>
        <end position="142"/>
    </location>
</feature>
<evidence type="ECO:0000256" key="1">
    <source>
        <dbReference type="ARBA" id="ARBA00004429"/>
    </source>
</evidence>
<feature type="transmembrane region" description="Helical" evidence="9">
    <location>
        <begin position="84"/>
        <end position="104"/>
    </location>
</feature>
<keyword evidence="5 9" id="KW-0812">Transmembrane</keyword>
<feature type="domain" description="Tripartite ATP-independent periplasmic transporters DctQ component" evidence="10">
    <location>
        <begin position="25"/>
        <end position="153"/>
    </location>
</feature>
<keyword evidence="3" id="KW-1003">Cell membrane</keyword>
<accession>A0ABT3N8F7</accession>
<name>A0ABT3N8F7_9BACT</name>
<evidence type="ECO:0000256" key="9">
    <source>
        <dbReference type="SAM" id="Phobius"/>
    </source>
</evidence>
<dbReference type="InterPro" id="IPR007387">
    <property type="entry name" value="TRAP_DctQ"/>
</dbReference>
<dbReference type="RefSeq" id="WP_265424611.1">
    <property type="nucleotide sequence ID" value="NZ_JAPFPW010000006.1"/>
</dbReference>
<dbReference type="PANTHER" id="PTHR35011">
    <property type="entry name" value="2,3-DIKETO-L-GULONATE TRAP TRANSPORTER SMALL PERMEASE PROTEIN YIAM"/>
    <property type="match status" value="1"/>
</dbReference>
<organism evidence="11 12">
    <name type="scientific">Desulfobotulus pelophilus</name>
    <dbReference type="NCBI Taxonomy" id="2823377"/>
    <lineage>
        <taxon>Bacteria</taxon>
        <taxon>Pseudomonadati</taxon>
        <taxon>Thermodesulfobacteriota</taxon>
        <taxon>Desulfobacteria</taxon>
        <taxon>Desulfobacterales</taxon>
        <taxon>Desulfobacteraceae</taxon>
        <taxon>Desulfobotulus</taxon>
    </lineage>
</organism>
<evidence type="ECO:0000256" key="4">
    <source>
        <dbReference type="ARBA" id="ARBA00022519"/>
    </source>
</evidence>
<evidence type="ECO:0000313" key="11">
    <source>
        <dbReference type="EMBL" id="MCW7753743.1"/>
    </source>
</evidence>
<keyword evidence="4" id="KW-0997">Cell inner membrane</keyword>
<dbReference type="Proteomes" id="UP001209681">
    <property type="component" value="Unassembled WGS sequence"/>
</dbReference>
<evidence type="ECO:0000313" key="12">
    <source>
        <dbReference type="Proteomes" id="UP001209681"/>
    </source>
</evidence>
<dbReference type="Pfam" id="PF04290">
    <property type="entry name" value="DctQ"/>
    <property type="match status" value="1"/>
</dbReference>
<dbReference type="PANTHER" id="PTHR35011:SF2">
    <property type="entry name" value="2,3-DIKETO-L-GULONATE TRAP TRANSPORTER SMALL PERMEASE PROTEIN YIAM"/>
    <property type="match status" value="1"/>
</dbReference>
<sequence length="166" mass="18966">MKILFLMVRRIEEWTLFIAVMTALLGLFVSVVLRYCFHITFAGADELVRNTIILTTFIGLSAAIRKDRLIRVDAMAQLFPGLRFILTLISQGAVMLFAGLLIRFGMELVIMMHQTGQNTIIWNMPLWILYAILPVSGVLMAIRTAEELWKLLCQRPNSPDREREAP</sequence>
<evidence type="ECO:0000256" key="7">
    <source>
        <dbReference type="ARBA" id="ARBA00023136"/>
    </source>
</evidence>
<gene>
    <name evidence="11" type="ORF">OOT00_07070</name>
</gene>
<evidence type="ECO:0000256" key="8">
    <source>
        <dbReference type="ARBA" id="ARBA00038436"/>
    </source>
</evidence>
<keyword evidence="12" id="KW-1185">Reference proteome</keyword>